<feature type="compositionally biased region" description="Low complexity" evidence="1">
    <location>
        <begin position="132"/>
        <end position="146"/>
    </location>
</feature>
<proteinExistence type="predicted"/>
<gene>
    <name evidence="2" type="ORF">FE251_08745</name>
</gene>
<keyword evidence="3" id="KW-1185">Reference proteome</keyword>
<dbReference type="Proteomes" id="UP000313948">
    <property type="component" value="Chromosome"/>
</dbReference>
<reference evidence="2 3" key="1">
    <citation type="submission" date="2019-05" db="EMBL/GenBank/DDBJ databases">
        <title>Georgenia *** sp. nov., and Georgenia *** sp. nov., isolated from the intestinal contents of plateau pika (Ochotona curzoniae) in the Qinghai-Tibet plateau of China.</title>
        <authorList>
            <person name="Tian Z."/>
        </authorList>
    </citation>
    <scope>NUCLEOTIDE SEQUENCE [LARGE SCALE GENOMIC DNA]</scope>
    <source>
        <strain evidence="2 3">Z294</strain>
    </source>
</reference>
<dbReference type="EMBL" id="CP040899">
    <property type="protein sequence ID" value="QDB79448.1"/>
    <property type="molecule type" value="Genomic_DNA"/>
</dbReference>
<feature type="region of interest" description="Disordered" evidence="1">
    <location>
        <begin position="132"/>
        <end position="152"/>
    </location>
</feature>
<evidence type="ECO:0008006" key="4">
    <source>
        <dbReference type="Google" id="ProtNLM"/>
    </source>
</evidence>
<protein>
    <recommendedName>
        <fullName evidence="4">DUF4267 domain-containing protein</fullName>
    </recommendedName>
</protein>
<sequence length="152" mass="15425">MTSQLPLGLRTADVVGAAVTGLLTLPDPARRSPVGRFALRTTVAGFTGATVWVGLGEDPELRTDLARRAGFTAGVVGLAYGAAELGERLDALTQRTLVRWGVRRPRAVMAVAGAGLALVMAVVDRRAENAAAASGTAGAATGEAPDAAPPTH</sequence>
<organism evidence="2 3">
    <name type="scientific">Georgenia wutianyii</name>
    <dbReference type="NCBI Taxonomy" id="2585135"/>
    <lineage>
        <taxon>Bacteria</taxon>
        <taxon>Bacillati</taxon>
        <taxon>Actinomycetota</taxon>
        <taxon>Actinomycetes</taxon>
        <taxon>Micrococcales</taxon>
        <taxon>Bogoriellaceae</taxon>
        <taxon>Georgenia</taxon>
    </lineage>
</organism>
<accession>A0ABX5VPX7</accession>
<dbReference type="RefSeq" id="WP_139948510.1">
    <property type="nucleotide sequence ID" value="NZ_CP040899.1"/>
</dbReference>
<name>A0ABX5VPX7_9MICO</name>
<evidence type="ECO:0000313" key="2">
    <source>
        <dbReference type="EMBL" id="QDB79448.1"/>
    </source>
</evidence>
<evidence type="ECO:0000313" key="3">
    <source>
        <dbReference type="Proteomes" id="UP000313948"/>
    </source>
</evidence>
<evidence type="ECO:0000256" key="1">
    <source>
        <dbReference type="SAM" id="MobiDB-lite"/>
    </source>
</evidence>